<accession>A0AAV3UJT3</accession>
<dbReference type="EMBL" id="BAABKX010000013">
    <property type="protein sequence ID" value="GAA5053931.1"/>
    <property type="molecule type" value="Genomic_DNA"/>
</dbReference>
<feature type="domain" description="UspA" evidence="2">
    <location>
        <begin position="2"/>
        <end position="139"/>
    </location>
</feature>
<dbReference type="Gene3D" id="3.40.50.620">
    <property type="entry name" value="HUPs"/>
    <property type="match status" value="1"/>
</dbReference>
<evidence type="ECO:0000256" key="1">
    <source>
        <dbReference type="ARBA" id="ARBA00008791"/>
    </source>
</evidence>
<dbReference type="AlphaFoldDB" id="A0AAV3UJT3"/>
<dbReference type="PANTHER" id="PTHR46268:SF6">
    <property type="entry name" value="UNIVERSAL STRESS PROTEIN UP12"/>
    <property type="match status" value="1"/>
</dbReference>
<keyword evidence="4" id="KW-1185">Reference proteome</keyword>
<evidence type="ECO:0000259" key="2">
    <source>
        <dbReference type="Pfam" id="PF00582"/>
    </source>
</evidence>
<sequence length="142" mass="15099">MPIIVAVDGDRSEEILVTEGEKLAKAFDLELQVVHVMNRDSFRDLEEQSVEDTGKTISLDDIRSMAREIASAAISDAGVDATAVGLVGDPANEVVKYAKNHATPYLVIGGKKRSAVGKALFGSTTQSILLNSDIPVVTVMGK</sequence>
<evidence type="ECO:0000313" key="4">
    <source>
        <dbReference type="Proteomes" id="UP001501729"/>
    </source>
</evidence>
<name>A0AAV3UJT3_9EURY</name>
<comment type="caution">
    <text evidence="3">The sequence shown here is derived from an EMBL/GenBank/DDBJ whole genome shotgun (WGS) entry which is preliminary data.</text>
</comment>
<comment type="similarity">
    <text evidence="1">Belongs to the universal stress protein A family.</text>
</comment>
<dbReference type="InterPro" id="IPR006016">
    <property type="entry name" value="UspA"/>
</dbReference>
<reference evidence="3 4" key="1">
    <citation type="journal article" date="2019" name="Int. J. Syst. Evol. Microbiol.">
        <title>The Global Catalogue of Microorganisms (GCM) 10K type strain sequencing project: providing services to taxonomists for standard genome sequencing and annotation.</title>
        <authorList>
            <consortium name="The Broad Institute Genomics Platform"/>
            <consortium name="The Broad Institute Genome Sequencing Center for Infectious Disease"/>
            <person name="Wu L."/>
            <person name="Ma J."/>
        </authorList>
    </citation>
    <scope>NUCLEOTIDE SEQUENCE [LARGE SCALE GENOMIC DNA]</scope>
    <source>
        <strain evidence="3 4">JCM 17504</strain>
    </source>
</reference>
<protein>
    <recommendedName>
        <fullName evidence="2">UspA domain-containing protein</fullName>
    </recommendedName>
</protein>
<dbReference type="Proteomes" id="UP001501729">
    <property type="component" value="Unassembled WGS sequence"/>
</dbReference>
<dbReference type="CDD" id="cd00293">
    <property type="entry name" value="USP-like"/>
    <property type="match status" value="1"/>
</dbReference>
<dbReference type="Pfam" id="PF00582">
    <property type="entry name" value="Usp"/>
    <property type="match status" value="1"/>
</dbReference>
<gene>
    <name evidence="3" type="ORF">GCM10025751_31810</name>
</gene>
<dbReference type="RefSeq" id="WP_227778458.1">
    <property type="nucleotide sequence ID" value="NZ_BAABKX010000013.1"/>
</dbReference>
<proteinExistence type="inferred from homology"/>
<organism evidence="3 4">
    <name type="scientific">Haladaptatus pallidirubidus</name>
    <dbReference type="NCBI Taxonomy" id="1008152"/>
    <lineage>
        <taxon>Archaea</taxon>
        <taxon>Methanobacteriati</taxon>
        <taxon>Methanobacteriota</taxon>
        <taxon>Stenosarchaea group</taxon>
        <taxon>Halobacteria</taxon>
        <taxon>Halobacteriales</taxon>
        <taxon>Haladaptataceae</taxon>
        <taxon>Haladaptatus</taxon>
    </lineage>
</organism>
<dbReference type="PANTHER" id="PTHR46268">
    <property type="entry name" value="STRESS RESPONSE PROTEIN NHAX"/>
    <property type="match status" value="1"/>
</dbReference>
<evidence type="ECO:0000313" key="3">
    <source>
        <dbReference type="EMBL" id="GAA5053931.1"/>
    </source>
</evidence>
<dbReference type="GeneID" id="68616767"/>
<dbReference type="InterPro" id="IPR014729">
    <property type="entry name" value="Rossmann-like_a/b/a_fold"/>
</dbReference>
<dbReference type="SUPFAM" id="SSF52402">
    <property type="entry name" value="Adenine nucleotide alpha hydrolases-like"/>
    <property type="match status" value="1"/>
</dbReference>